<name>E7GBM3_9FIRM</name>
<reference evidence="3 4" key="1">
    <citation type="submission" date="2010-12" db="EMBL/GenBank/DDBJ databases">
        <title>The Genome Sequence of Coprobacillus sp. strain 29_1.</title>
        <authorList>
            <consortium name="The Broad Institute Genome Sequencing Platform"/>
            <person name="Earl A."/>
            <person name="Ward D."/>
            <person name="Feldgarden M."/>
            <person name="Gevers D."/>
            <person name="Daigneault M."/>
            <person name="Sibley C.D."/>
            <person name="White A."/>
            <person name="Strauss J."/>
            <person name="Allen-Vercoe E."/>
            <person name="Young S.K."/>
            <person name="Zeng Q."/>
            <person name="Gargeya S."/>
            <person name="Fitzgerald M."/>
            <person name="Haas B."/>
            <person name="Abouelleil A."/>
            <person name="Alvarado L."/>
            <person name="Arachchi H.M."/>
            <person name="Berlin A."/>
            <person name="Brown A."/>
            <person name="Chapman S.B."/>
            <person name="Chen Z."/>
            <person name="Dunbar C."/>
            <person name="Freedman E."/>
            <person name="Gearin G."/>
            <person name="Gellesch M."/>
            <person name="Goldberg J."/>
            <person name="Griggs A."/>
            <person name="Gujja S."/>
            <person name="Heilman E."/>
            <person name="Heiman D."/>
            <person name="Howarth C."/>
            <person name="Larson L."/>
            <person name="Lui A."/>
            <person name="MacDonald P.J.P."/>
            <person name="Mehta T."/>
            <person name="Montmayeur A."/>
            <person name="Murphy C."/>
            <person name="Neiman D."/>
            <person name="Pearson M."/>
            <person name="Priest M."/>
            <person name="Roberts A."/>
            <person name="Saif S."/>
            <person name="Shea T."/>
            <person name="Shenoy N."/>
            <person name="Sisk P."/>
            <person name="Stolte C."/>
            <person name="Sykes S."/>
            <person name="White J."/>
            <person name="Yandava C."/>
            <person name="Nusbaum C."/>
            <person name="Birren B."/>
        </authorList>
    </citation>
    <scope>NUCLEOTIDE SEQUENCE [LARGE SCALE GENOMIC DNA]</scope>
    <source>
        <strain evidence="3 4">29_1</strain>
    </source>
</reference>
<dbReference type="CDD" id="cd14852">
    <property type="entry name" value="LD-carboxypeptidase"/>
    <property type="match status" value="1"/>
</dbReference>
<accession>E7GBM3</accession>
<dbReference type="Gene3D" id="2.60.40.10">
    <property type="entry name" value="Immunoglobulins"/>
    <property type="match status" value="1"/>
</dbReference>
<dbReference type="InterPro" id="IPR009045">
    <property type="entry name" value="Zn_M74/Hedgehog-like"/>
</dbReference>
<dbReference type="InterPro" id="IPR058193">
    <property type="entry name" value="VanY/YodJ_core_dom"/>
</dbReference>
<comment type="caution">
    <text evidence="3">The sequence shown here is derived from an EMBL/GenBank/DDBJ whole genome shotgun (WGS) entry which is preliminary data.</text>
</comment>
<dbReference type="InterPro" id="IPR052179">
    <property type="entry name" value="DD-CPase-like"/>
</dbReference>
<dbReference type="GO" id="GO:0008233">
    <property type="term" value="F:peptidase activity"/>
    <property type="evidence" value="ECO:0007669"/>
    <property type="project" value="InterPro"/>
</dbReference>
<dbReference type="SUPFAM" id="SSF55166">
    <property type="entry name" value="Hedgehog/DD-peptidase"/>
    <property type="match status" value="1"/>
</dbReference>
<dbReference type="HOGENOM" id="CLU_054193_1_2_9"/>
<evidence type="ECO:0000313" key="3">
    <source>
        <dbReference type="EMBL" id="EFW04593.1"/>
    </source>
</evidence>
<dbReference type="RefSeq" id="WP_008789264.1">
    <property type="nucleotide sequence ID" value="NZ_AKCB01000001.1"/>
</dbReference>
<sequence>MKKIALLTMIGALCLTGCSIVKEEDKTAPALELTKTRVQVGVNSQVDYQSYIQKAIDEVDGDLISAVQYNEIDTSKTGQYEVQYTVKDESGNESKQTLLVDVVKYFQNGIFSPLGVKADTVDNPEDVTVLVNKLHQIPEGWTPDDLEPVIDNANQKLRKEANEAYTKFYNAAKAKGIDIYSISGYRTNATQTLYWNNQVKVYGEEYASQYSAYPGRSEHQLGLAIDVSYTTQGDRLSEKVADSAIGKFIISDAYKYGFTLRYKKDKVAITNYGYEPWHIRYVGIDLATKLHDQNLTLEEYYKQ</sequence>
<evidence type="ECO:0000313" key="4">
    <source>
        <dbReference type="Proteomes" id="UP000003157"/>
    </source>
</evidence>
<evidence type="ECO:0000259" key="1">
    <source>
        <dbReference type="Pfam" id="PF02557"/>
    </source>
</evidence>
<dbReference type="EMBL" id="ADKX01000035">
    <property type="protein sequence ID" value="EFW04593.1"/>
    <property type="molecule type" value="Genomic_DNA"/>
</dbReference>
<dbReference type="STRING" id="100884.GCA_000269565_02274"/>
<evidence type="ECO:0000259" key="2">
    <source>
        <dbReference type="Pfam" id="PF16403"/>
    </source>
</evidence>
<dbReference type="Gene3D" id="3.30.1380.10">
    <property type="match status" value="1"/>
</dbReference>
<organism evidence="3 4">
    <name type="scientific">Coprobacillus cateniformis</name>
    <dbReference type="NCBI Taxonomy" id="100884"/>
    <lineage>
        <taxon>Bacteria</taxon>
        <taxon>Bacillati</taxon>
        <taxon>Bacillota</taxon>
        <taxon>Erysipelotrichia</taxon>
        <taxon>Erysipelotrichales</taxon>
        <taxon>Coprobacillaceae</taxon>
        <taxon>Coprobacillus</taxon>
    </lineage>
</organism>
<protein>
    <submittedName>
        <fullName evidence="3">Uncharacterized protein</fullName>
    </submittedName>
</protein>
<gene>
    <name evidence="3" type="ORF">HMPREF9488_02164</name>
</gene>
<dbReference type="InterPro" id="IPR013783">
    <property type="entry name" value="Ig-like_fold"/>
</dbReference>
<feature type="domain" description="D-alanyl-D-alanine carboxypeptidase-like core" evidence="1">
    <location>
        <begin position="155"/>
        <end position="283"/>
    </location>
</feature>
<keyword evidence="4" id="KW-1185">Reference proteome</keyword>
<feature type="domain" description="Pesticidal crystal protein Cry22Aa Ig-like" evidence="2">
    <location>
        <begin position="46"/>
        <end position="97"/>
    </location>
</feature>
<dbReference type="GO" id="GO:0006508">
    <property type="term" value="P:proteolysis"/>
    <property type="evidence" value="ECO:0007669"/>
    <property type="project" value="InterPro"/>
</dbReference>
<dbReference type="PANTHER" id="PTHR34385">
    <property type="entry name" value="D-ALANYL-D-ALANINE CARBOXYPEPTIDASE"/>
    <property type="match status" value="1"/>
</dbReference>
<dbReference type="InterPro" id="IPR032179">
    <property type="entry name" value="Cry22Aa_Ig-like"/>
</dbReference>
<dbReference type="Proteomes" id="UP000003157">
    <property type="component" value="Unassembled WGS sequence"/>
</dbReference>
<dbReference type="eggNOG" id="COG1876">
    <property type="taxonomic scope" value="Bacteria"/>
</dbReference>
<dbReference type="InterPro" id="IPR003709">
    <property type="entry name" value="VanY-like_core_dom"/>
</dbReference>
<dbReference type="Pfam" id="PF02557">
    <property type="entry name" value="VanY"/>
    <property type="match status" value="1"/>
</dbReference>
<dbReference type="Pfam" id="PF16403">
    <property type="entry name" value="Bact_surface_Ig-like"/>
    <property type="match status" value="1"/>
</dbReference>
<dbReference type="OrthoDB" id="9792074at2"/>
<dbReference type="PANTHER" id="PTHR34385:SF1">
    <property type="entry name" value="PEPTIDOGLYCAN L-ALANYL-D-GLUTAMATE ENDOPEPTIDASE CWLK"/>
    <property type="match status" value="1"/>
</dbReference>
<proteinExistence type="predicted"/>
<dbReference type="GeneID" id="78230108"/>
<dbReference type="AlphaFoldDB" id="E7GBM3"/>